<evidence type="ECO:0000256" key="2">
    <source>
        <dbReference type="ARBA" id="ARBA00010942"/>
    </source>
</evidence>
<dbReference type="InterPro" id="IPR004764">
    <property type="entry name" value="MdtF-like"/>
</dbReference>
<organism evidence="10 11">
    <name type="scientific">Sinobacterium norvegicum</name>
    <dbReference type="NCBI Taxonomy" id="1641715"/>
    <lineage>
        <taxon>Bacteria</taxon>
        <taxon>Pseudomonadati</taxon>
        <taxon>Pseudomonadota</taxon>
        <taxon>Gammaproteobacteria</taxon>
        <taxon>Cellvibrionales</taxon>
        <taxon>Spongiibacteraceae</taxon>
        <taxon>Sinobacterium</taxon>
    </lineage>
</organism>
<evidence type="ECO:0000256" key="8">
    <source>
        <dbReference type="ARBA" id="ARBA00023136"/>
    </source>
</evidence>
<feature type="transmembrane region" description="Helical" evidence="9">
    <location>
        <begin position="967"/>
        <end position="988"/>
    </location>
</feature>
<dbReference type="InterPro" id="IPR001036">
    <property type="entry name" value="Acrflvin-R"/>
</dbReference>
<dbReference type="Gene3D" id="3.30.70.1430">
    <property type="entry name" value="Multidrug efflux transporter AcrB pore domain"/>
    <property type="match status" value="2"/>
</dbReference>
<dbReference type="NCBIfam" id="TIGR00915">
    <property type="entry name" value="2A0602"/>
    <property type="match status" value="1"/>
</dbReference>
<dbReference type="PANTHER" id="PTHR32063">
    <property type="match status" value="1"/>
</dbReference>
<feature type="transmembrane region" description="Helical" evidence="9">
    <location>
        <begin position="368"/>
        <end position="389"/>
    </location>
</feature>
<dbReference type="Gene3D" id="1.20.1640.10">
    <property type="entry name" value="Multidrug efflux transporter AcrB transmembrane domain"/>
    <property type="match status" value="2"/>
</dbReference>
<keyword evidence="4" id="KW-1003">Cell membrane</keyword>
<dbReference type="Proteomes" id="UP000838100">
    <property type="component" value="Unassembled WGS sequence"/>
</dbReference>
<dbReference type="InterPro" id="IPR027463">
    <property type="entry name" value="AcrB_DN_DC_subdom"/>
</dbReference>
<dbReference type="Gene3D" id="3.30.70.1320">
    <property type="entry name" value="Multidrug efflux transporter AcrB pore domain like"/>
    <property type="match status" value="1"/>
</dbReference>
<dbReference type="Gene3D" id="3.30.70.1440">
    <property type="entry name" value="Multidrug efflux transporter AcrB pore domain"/>
    <property type="match status" value="1"/>
</dbReference>
<keyword evidence="7 9" id="KW-1133">Transmembrane helix</keyword>
<comment type="similarity">
    <text evidence="2 9">Belongs to the resistance-nodulation-cell division (RND) (TC 2.A.6) family.</text>
</comment>
<comment type="subcellular location">
    <subcellularLocation>
        <location evidence="1 9">Cell inner membrane</location>
        <topology evidence="1 9">Multi-pass membrane protein</topology>
    </subcellularLocation>
</comment>
<dbReference type="PRINTS" id="PR00702">
    <property type="entry name" value="ACRIFLAVINRP"/>
</dbReference>
<keyword evidence="5 9" id="KW-0997">Cell inner membrane</keyword>
<keyword evidence="11" id="KW-1185">Reference proteome</keyword>
<feature type="transmembrane region" description="Helical" evidence="9">
    <location>
        <begin position="869"/>
        <end position="887"/>
    </location>
</feature>
<reference evidence="10" key="1">
    <citation type="submission" date="2021-12" db="EMBL/GenBank/DDBJ databases">
        <authorList>
            <person name="Rodrigo-Torres L."/>
            <person name="Arahal R. D."/>
            <person name="Lucena T."/>
        </authorList>
    </citation>
    <scope>NUCLEOTIDE SEQUENCE</scope>
    <source>
        <strain evidence="10">CECT 8267</strain>
    </source>
</reference>
<feature type="transmembrane region" description="Helical" evidence="9">
    <location>
        <begin position="922"/>
        <end position="946"/>
    </location>
</feature>
<evidence type="ECO:0000313" key="11">
    <source>
        <dbReference type="Proteomes" id="UP000838100"/>
    </source>
</evidence>
<dbReference type="SUPFAM" id="SSF82866">
    <property type="entry name" value="Multidrug efflux transporter AcrB transmembrane domain"/>
    <property type="match status" value="2"/>
</dbReference>
<accession>A0ABN8EGP3</accession>
<dbReference type="NCBIfam" id="NF000282">
    <property type="entry name" value="RND_permease_1"/>
    <property type="match status" value="1"/>
</dbReference>
<evidence type="ECO:0000256" key="3">
    <source>
        <dbReference type="ARBA" id="ARBA00022448"/>
    </source>
</evidence>
<sequence length="1046" mass="112999">MISQFFINRPKFAYVISVIITLAGLLSYQILPVAQFPQITPPTVQVVANYPGASADVVRDALATPLEAKVNGVEGMIYMSSKSAGDGSYVLTVTFELGTDADMAQVRVQNRVTQAMPKLPEEVKRLGVAVEKRSTSMLLLVSVASPDDSFDGLFLSNYTAINIRDRLARLNGVSDAKILGEQEYSMRIWLHPDEMTSLKLTLQDVQAAINEQNVQVAVGQVGASPSLATQQFEYTLQAQGRLKSEEDFGSIVIRADDSGGVVYLRDIARIEQGSNSYGAYGTVNNQPSVQLAIYQQPDANAVGLAQSIHQEMAEISKAFPQGVSYDILYDSTEFITVSMDEVIETLIIAVLLVILVVYVFLQDWRSTLIPAIAIPVSLIGTYAFMLAMGMSINTITLFALVLAIGVVVDDAIVVIENVQRLMDDEGLEPKAAAIKAMQQVSGPIVATTLVLLAVFVPVTLMPGITGQMYEQFAMTLSVAVLISSVNALTLSPALCSQILSKNKPKIPGVLKAFNRGFDRLTSGYTRWVRFLVRRLLMVAVSVVLLFGVIALGFAKMPSGFIPTEDQGYFMMDVQLPDASAFPRTELVVEELTEMIQTIDGVDNVLAVPGFSMLNGAVTPNGAFIIVVLDNWADRQTPELHQTAIVQQVRRQAWAYPKANVMAFEVPAVPGLGATGGFEFVLQDTMGRPAPEVASTMRGLIMAANQAPEIGAAFSIFRADVPQLFVDIDRLKAKNQGVPLSDIFGTLQGQLGSSYVNDYNNYGKVYQVKIQADQQFRGEASDIDRFYVRNKDGDMVPLGTMLSTSPILGAQILDRYNQYNSATINGNAAPGYSSGQAVAAMEKVAREHLPAGYSFEWTGMTYQENEAGNLAPILFALAIVFVYLFLVAQYESWSIPFSVILAVPVAILGALAAVFIANGDINLYTQIGLILLIGLATKNAILIVEFAKEQHDNEGLSIIEAAVTAARLRFRAVLMTVFSFVLGVAPLIVATGAGAASRQSLGLSVFGGMLMAGIAGTLLVPVYYVIIEKLRQAAKRKVGILPPSPAD</sequence>
<evidence type="ECO:0000256" key="6">
    <source>
        <dbReference type="ARBA" id="ARBA00022692"/>
    </source>
</evidence>
<evidence type="ECO:0000256" key="4">
    <source>
        <dbReference type="ARBA" id="ARBA00022475"/>
    </source>
</evidence>
<name>A0ABN8EGP3_9GAMM</name>
<feature type="transmembrane region" description="Helical" evidence="9">
    <location>
        <begin position="342"/>
        <end position="361"/>
    </location>
</feature>
<evidence type="ECO:0000256" key="9">
    <source>
        <dbReference type="RuleBase" id="RU364070"/>
    </source>
</evidence>
<dbReference type="SUPFAM" id="SSF82714">
    <property type="entry name" value="Multidrug efflux transporter AcrB TolC docking domain, DN and DC subdomains"/>
    <property type="match status" value="2"/>
</dbReference>
<feature type="transmembrane region" description="Helical" evidence="9">
    <location>
        <begin position="535"/>
        <end position="554"/>
    </location>
</feature>
<keyword evidence="8 9" id="KW-0472">Membrane</keyword>
<dbReference type="PANTHER" id="PTHR32063:SF11">
    <property type="entry name" value="CATION OR DRUG EFFLUX SYSTEM PROTEIN"/>
    <property type="match status" value="1"/>
</dbReference>
<evidence type="ECO:0000313" key="10">
    <source>
        <dbReference type="EMBL" id="CAH0991441.1"/>
    </source>
</evidence>
<dbReference type="RefSeq" id="WP_237444089.1">
    <property type="nucleotide sequence ID" value="NZ_CAKLPX010000001.1"/>
</dbReference>
<keyword evidence="6 9" id="KW-0812">Transmembrane</keyword>
<proteinExistence type="inferred from homology"/>
<evidence type="ECO:0000256" key="7">
    <source>
        <dbReference type="ARBA" id="ARBA00022989"/>
    </source>
</evidence>
<evidence type="ECO:0000256" key="5">
    <source>
        <dbReference type="ARBA" id="ARBA00022519"/>
    </source>
</evidence>
<dbReference type="Pfam" id="PF00873">
    <property type="entry name" value="ACR_tran"/>
    <property type="match status" value="1"/>
</dbReference>
<feature type="transmembrane region" description="Helical" evidence="9">
    <location>
        <begin position="440"/>
        <end position="460"/>
    </location>
</feature>
<feature type="transmembrane region" description="Helical" evidence="9">
    <location>
        <begin position="472"/>
        <end position="495"/>
    </location>
</feature>
<feature type="transmembrane region" description="Helical" evidence="9">
    <location>
        <begin position="12"/>
        <end position="31"/>
    </location>
</feature>
<gene>
    <name evidence="10" type="primary">bepG_2</name>
    <name evidence="10" type="ORF">SIN8267_01547</name>
</gene>
<dbReference type="EMBL" id="CAKLPX010000001">
    <property type="protein sequence ID" value="CAH0991441.1"/>
    <property type="molecule type" value="Genomic_DNA"/>
</dbReference>
<dbReference type="SUPFAM" id="SSF82693">
    <property type="entry name" value="Multidrug efflux transporter AcrB pore domain, PN1, PN2, PC1 and PC2 subdomains"/>
    <property type="match status" value="4"/>
</dbReference>
<evidence type="ECO:0000256" key="1">
    <source>
        <dbReference type="ARBA" id="ARBA00004429"/>
    </source>
</evidence>
<feature type="transmembrane region" description="Helical" evidence="9">
    <location>
        <begin position="395"/>
        <end position="415"/>
    </location>
</feature>
<comment type="caution">
    <text evidence="10">The sequence shown here is derived from an EMBL/GenBank/DDBJ whole genome shotgun (WGS) entry which is preliminary data.</text>
</comment>
<protein>
    <recommendedName>
        <fullName evidence="9">Efflux pump membrane transporter</fullName>
    </recommendedName>
</protein>
<feature type="transmembrane region" description="Helical" evidence="9">
    <location>
        <begin position="894"/>
        <end position="916"/>
    </location>
</feature>
<keyword evidence="3 9" id="KW-0813">Transport</keyword>
<feature type="transmembrane region" description="Helical" evidence="9">
    <location>
        <begin position="1000"/>
        <end position="1026"/>
    </location>
</feature>
<dbReference type="Gene3D" id="3.30.2090.10">
    <property type="entry name" value="Multidrug efflux transporter AcrB TolC docking domain, DN and DC subdomains"/>
    <property type="match status" value="2"/>
</dbReference>